<accession>A0A8K0NUV6</accession>
<dbReference type="Proteomes" id="UP000792457">
    <property type="component" value="Unassembled WGS sequence"/>
</dbReference>
<keyword evidence="1" id="KW-1133">Transmembrane helix</keyword>
<reference evidence="2" key="2">
    <citation type="submission" date="2017-10" db="EMBL/GenBank/DDBJ databases">
        <title>Ladona fulva Genome sequencing and assembly.</title>
        <authorList>
            <person name="Murali S."/>
            <person name="Richards S."/>
            <person name="Bandaranaike D."/>
            <person name="Bellair M."/>
            <person name="Blankenburg K."/>
            <person name="Chao H."/>
            <person name="Dinh H."/>
            <person name="Doddapaneni H."/>
            <person name="Dugan-Rocha S."/>
            <person name="Elkadiri S."/>
            <person name="Gnanaolivu R."/>
            <person name="Hernandez B."/>
            <person name="Skinner E."/>
            <person name="Javaid M."/>
            <person name="Lee S."/>
            <person name="Li M."/>
            <person name="Ming W."/>
            <person name="Munidasa M."/>
            <person name="Muniz J."/>
            <person name="Nguyen L."/>
            <person name="Hughes D."/>
            <person name="Osuji N."/>
            <person name="Pu L.-L."/>
            <person name="Puazo M."/>
            <person name="Qu C."/>
            <person name="Quiroz J."/>
            <person name="Raj R."/>
            <person name="Weissenberger G."/>
            <person name="Xin Y."/>
            <person name="Zou X."/>
            <person name="Han Y."/>
            <person name="Worley K."/>
            <person name="Muzny D."/>
            <person name="Gibbs R."/>
        </authorList>
    </citation>
    <scope>NUCLEOTIDE SEQUENCE</scope>
    <source>
        <strain evidence="2">Sampled in the wild</strain>
    </source>
</reference>
<evidence type="ECO:0000313" key="2">
    <source>
        <dbReference type="EMBL" id="KAG8222753.1"/>
    </source>
</evidence>
<keyword evidence="1" id="KW-0812">Transmembrane</keyword>
<sequence>MESLSLKVVNLPELLLTLKSLLYFNHSFIQILSFLFCFVFFFTTKQATTTAAEASAKHAQGFLFLLQENSLRTNVTLKD</sequence>
<reference evidence="2" key="1">
    <citation type="submission" date="2013-04" db="EMBL/GenBank/DDBJ databases">
        <authorList>
            <person name="Qu J."/>
            <person name="Murali S.C."/>
            <person name="Bandaranaike D."/>
            <person name="Bellair M."/>
            <person name="Blankenburg K."/>
            <person name="Chao H."/>
            <person name="Dinh H."/>
            <person name="Doddapaneni H."/>
            <person name="Downs B."/>
            <person name="Dugan-Rocha S."/>
            <person name="Elkadiri S."/>
            <person name="Gnanaolivu R.D."/>
            <person name="Hernandez B."/>
            <person name="Javaid M."/>
            <person name="Jayaseelan J.C."/>
            <person name="Lee S."/>
            <person name="Li M."/>
            <person name="Ming W."/>
            <person name="Munidasa M."/>
            <person name="Muniz J."/>
            <person name="Nguyen L."/>
            <person name="Ongeri F."/>
            <person name="Osuji N."/>
            <person name="Pu L.-L."/>
            <person name="Puazo M."/>
            <person name="Qu C."/>
            <person name="Quiroz J."/>
            <person name="Raj R."/>
            <person name="Weissenberger G."/>
            <person name="Xin Y."/>
            <person name="Zou X."/>
            <person name="Han Y."/>
            <person name="Richards S."/>
            <person name="Worley K."/>
            <person name="Muzny D."/>
            <person name="Gibbs R."/>
        </authorList>
    </citation>
    <scope>NUCLEOTIDE SEQUENCE</scope>
    <source>
        <strain evidence="2">Sampled in the wild</strain>
    </source>
</reference>
<comment type="caution">
    <text evidence="2">The sequence shown here is derived from an EMBL/GenBank/DDBJ whole genome shotgun (WGS) entry which is preliminary data.</text>
</comment>
<keyword evidence="3" id="KW-1185">Reference proteome</keyword>
<evidence type="ECO:0000256" key="1">
    <source>
        <dbReference type="SAM" id="Phobius"/>
    </source>
</evidence>
<feature type="transmembrane region" description="Helical" evidence="1">
    <location>
        <begin position="20"/>
        <end position="42"/>
    </location>
</feature>
<name>A0A8K0NUV6_LADFU</name>
<keyword evidence="1" id="KW-0472">Membrane</keyword>
<gene>
    <name evidence="2" type="ORF">J437_LFUL008151</name>
</gene>
<evidence type="ECO:0000313" key="3">
    <source>
        <dbReference type="Proteomes" id="UP000792457"/>
    </source>
</evidence>
<protein>
    <submittedName>
        <fullName evidence="2">Uncharacterized protein</fullName>
    </submittedName>
</protein>
<dbReference type="EMBL" id="KZ308143">
    <property type="protein sequence ID" value="KAG8222753.1"/>
    <property type="molecule type" value="Genomic_DNA"/>
</dbReference>
<proteinExistence type="predicted"/>
<dbReference type="AlphaFoldDB" id="A0A8K0NUV6"/>
<organism evidence="2 3">
    <name type="scientific">Ladona fulva</name>
    <name type="common">Scarce chaser dragonfly</name>
    <name type="synonym">Libellula fulva</name>
    <dbReference type="NCBI Taxonomy" id="123851"/>
    <lineage>
        <taxon>Eukaryota</taxon>
        <taxon>Metazoa</taxon>
        <taxon>Ecdysozoa</taxon>
        <taxon>Arthropoda</taxon>
        <taxon>Hexapoda</taxon>
        <taxon>Insecta</taxon>
        <taxon>Pterygota</taxon>
        <taxon>Palaeoptera</taxon>
        <taxon>Odonata</taxon>
        <taxon>Epiprocta</taxon>
        <taxon>Anisoptera</taxon>
        <taxon>Libelluloidea</taxon>
        <taxon>Libellulidae</taxon>
        <taxon>Ladona</taxon>
    </lineage>
</organism>